<dbReference type="EMBL" id="BONV01000056">
    <property type="protein sequence ID" value="GIG84645.1"/>
    <property type="molecule type" value="Genomic_DNA"/>
</dbReference>
<evidence type="ECO:0000313" key="2">
    <source>
        <dbReference type="EMBL" id="GIG84645.1"/>
    </source>
</evidence>
<reference evidence="2 3" key="1">
    <citation type="submission" date="2021-01" db="EMBL/GenBank/DDBJ databases">
        <title>Whole genome shotgun sequence of Planotetraspora kaengkrachanensis NBRC 104272.</title>
        <authorList>
            <person name="Komaki H."/>
            <person name="Tamura T."/>
        </authorList>
    </citation>
    <scope>NUCLEOTIDE SEQUENCE [LARGE SCALE GENOMIC DNA]</scope>
    <source>
        <strain evidence="2 3">NBRC 104272</strain>
    </source>
</reference>
<dbReference type="AlphaFoldDB" id="A0A8J3Q0U8"/>
<feature type="region of interest" description="Disordered" evidence="1">
    <location>
        <begin position="1"/>
        <end position="27"/>
    </location>
</feature>
<keyword evidence="3" id="KW-1185">Reference proteome</keyword>
<proteinExistence type="predicted"/>
<protein>
    <submittedName>
        <fullName evidence="2">Uncharacterized protein</fullName>
    </submittedName>
</protein>
<comment type="caution">
    <text evidence="2">The sequence shown here is derived from an EMBL/GenBank/DDBJ whole genome shotgun (WGS) entry which is preliminary data.</text>
</comment>
<gene>
    <name evidence="2" type="ORF">Pka01_77720</name>
</gene>
<name>A0A8J3Q0U8_9ACTN</name>
<evidence type="ECO:0000313" key="3">
    <source>
        <dbReference type="Proteomes" id="UP000630097"/>
    </source>
</evidence>
<dbReference type="Proteomes" id="UP000630097">
    <property type="component" value="Unassembled WGS sequence"/>
</dbReference>
<organism evidence="2 3">
    <name type="scientific">Planotetraspora kaengkrachanensis</name>
    <dbReference type="NCBI Taxonomy" id="575193"/>
    <lineage>
        <taxon>Bacteria</taxon>
        <taxon>Bacillati</taxon>
        <taxon>Actinomycetota</taxon>
        <taxon>Actinomycetes</taxon>
        <taxon>Streptosporangiales</taxon>
        <taxon>Streptosporangiaceae</taxon>
        <taxon>Planotetraspora</taxon>
    </lineage>
</organism>
<evidence type="ECO:0000256" key="1">
    <source>
        <dbReference type="SAM" id="MobiDB-lite"/>
    </source>
</evidence>
<accession>A0A8J3Q0U8</accession>
<sequence length="72" mass="7406">MEPVPPAGEGVLGFSGAENPEGEEGAEGPLAAKVLVATRPRRATDPVAARASFAALLMRGVFVMSQESARAR</sequence>